<dbReference type="EMBL" id="HAEH01006282">
    <property type="protein sequence ID" value="SBR78808.1"/>
    <property type="molecule type" value="Transcribed_RNA"/>
</dbReference>
<reference evidence="1" key="1">
    <citation type="submission" date="2016-05" db="EMBL/GenBank/DDBJ databases">
        <authorList>
            <person name="Lavstsen T."/>
            <person name="Jespersen J.S."/>
        </authorList>
    </citation>
    <scope>NUCLEOTIDE SEQUENCE</scope>
    <source>
        <tissue evidence="1">Brain</tissue>
    </source>
</reference>
<feature type="non-terminal residue" evidence="1">
    <location>
        <position position="1"/>
    </location>
</feature>
<accession>A0A1A8PC50</accession>
<reference evidence="1" key="2">
    <citation type="submission" date="2016-06" db="EMBL/GenBank/DDBJ databases">
        <title>The genome of a short-lived fish provides insights into sex chromosome evolution and the genetic control of aging.</title>
        <authorList>
            <person name="Reichwald K."/>
            <person name="Felder M."/>
            <person name="Petzold A."/>
            <person name="Koch P."/>
            <person name="Groth M."/>
            <person name="Platzer M."/>
        </authorList>
    </citation>
    <scope>NUCLEOTIDE SEQUENCE</scope>
    <source>
        <tissue evidence="1">Brain</tissue>
    </source>
</reference>
<dbReference type="AlphaFoldDB" id="A0A1A8PC50"/>
<name>A0A1A8PC50_9TELE</name>
<proteinExistence type="predicted"/>
<sequence>HTLSSRGFMYMRLVLWSDQIATAAFLKNRVKVTE</sequence>
<feature type="non-terminal residue" evidence="1">
    <location>
        <position position="34"/>
    </location>
</feature>
<protein>
    <submittedName>
        <fullName evidence="1">Uncharacterized protein</fullName>
    </submittedName>
</protein>
<organism evidence="1">
    <name type="scientific">Nothobranchius rachovii</name>
    <name type="common">bluefin notho</name>
    <dbReference type="NCBI Taxonomy" id="451742"/>
    <lineage>
        <taxon>Eukaryota</taxon>
        <taxon>Metazoa</taxon>
        <taxon>Chordata</taxon>
        <taxon>Craniata</taxon>
        <taxon>Vertebrata</taxon>
        <taxon>Euteleostomi</taxon>
        <taxon>Actinopterygii</taxon>
        <taxon>Neopterygii</taxon>
        <taxon>Teleostei</taxon>
        <taxon>Neoteleostei</taxon>
        <taxon>Acanthomorphata</taxon>
        <taxon>Ovalentaria</taxon>
        <taxon>Atherinomorphae</taxon>
        <taxon>Cyprinodontiformes</taxon>
        <taxon>Nothobranchiidae</taxon>
        <taxon>Nothobranchius</taxon>
    </lineage>
</organism>
<gene>
    <name evidence="1" type="primary">Nfu_g_1_025448</name>
</gene>
<evidence type="ECO:0000313" key="1">
    <source>
        <dbReference type="EMBL" id="SBR78808.1"/>
    </source>
</evidence>